<accession>A0A6I6UT18</accession>
<evidence type="ECO:0000313" key="3">
    <source>
        <dbReference type="Proteomes" id="UP000465062"/>
    </source>
</evidence>
<keyword evidence="1" id="KW-0812">Transmembrane</keyword>
<proteinExistence type="predicted"/>
<dbReference type="AlphaFoldDB" id="A0A6I6UT18"/>
<name>A0A6I6UT18_9BACI</name>
<protein>
    <submittedName>
        <fullName evidence="2">Uncharacterized protein</fullName>
    </submittedName>
</protein>
<dbReference type="GeneID" id="77236071"/>
<evidence type="ECO:0000256" key="1">
    <source>
        <dbReference type="SAM" id="Phobius"/>
    </source>
</evidence>
<keyword evidence="1" id="KW-1133">Transmembrane helix</keyword>
<reference evidence="2 3" key="1">
    <citation type="submission" date="2019-06" db="EMBL/GenBank/DDBJ databases">
        <title>An operon consisting of a P-type ATPase gene and a transcriptional regular gene given the different cadmium resistance in Bacillus vietamensis 151-6 and Bacillus marisflavi 151-25.</title>
        <authorList>
            <person name="Yu X."/>
        </authorList>
    </citation>
    <scope>NUCLEOTIDE SEQUENCE [LARGE SCALE GENOMIC DNA]</scope>
    <source>
        <strain evidence="2 3">151-6</strain>
    </source>
</reference>
<keyword evidence="1" id="KW-0472">Membrane</keyword>
<evidence type="ECO:0000313" key="2">
    <source>
        <dbReference type="EMBL" id="QHE61796.1"/>
    </source>
</evidence>
<gene>
    <name evidence="2" type="ORF">FHE72_12820</name>
</gene>
<organism evidence="2 3">
    <name type="scientific">Rossellomorea vietnamensis</name>
    <dbReference type="NCBI Taxonomy" id="218284"/>
    <lineage>
        <taxon>Bacteria</taxon>
        <taxon>Bacillati</taxon>
        <taxon>Bacillota</taxon>
        <taxon>Bacilli</taxon>
        <taxon>Bacillales</taxon>
        <taxon>Bacillaceae</taxon>
        <taxon>Rossellomorea</taxon>
    </lineage>
</organism>
<dbReference type="Proteomes" id="UP000465062">
    <property type="component" value="Chromosome"/>
</dbReference>
<dbReference type="EMBL" id="CP047394">
    <property type="protein sequence ID" value="QHE61796.1"/>
    <property type="molecule type" value="Genomic_DNA"/>
</dbReference>
<dbReference type="KEGG" id="bvq:FHE72_12820"/>
<feature type="transmembrane region" description="Helical" evidence="1">
    <location>
        <begin position="5"/>
        <end position="22"/>
    </location>
</feature>
<dbReference type="RefSeq" id="WP_034758887.1">
    <property type="nucleotide sequence ID" value="NZ_CCDN010000001.1"/>
</dbReference>
<sequence>MKKGLIRIGMIFSILLLFYMSTHRPNEEQFYSWLLNEYDIECHASITCTKKMEGNSYTTLIETGSNIKNGYLLFNTIGKIYEDEQGSRITVKAIGIFGKYFTIMIDEQG</sequence>